<dbReference type="InterPro" id="IPR018356">
    <property type="entry name" value="Tscrpt_reg_HTH_DeoR_CS"/>
</dbReference>
<dbReference type="PROSITE" id="PS00894">
    <property type="entry name" value="HTH_DEOR_1"/>
    <property type="match status" value="1"/>
</dbReference>
<sequence>MARHEDPTVGDAPGGLSKSVRWERMLALLADRRRLSVTEVSEQFGISESTVRRDFDQMADRRLAHRTHGGVVAASVAYGLPGRYGRQVDDRQLVAEAAARLVAERHTGQPVVGFNGGRTTTLVAKALGEISDQASEQAAQHGEHVYTVVTSALNIATDLVLRPQVRTVCLGGTARAQSYELTGPLAVTMARSLWLDVLVVGMVGIDEHAGLTCADPDEAGVTTALVEHSRAVIAVGTSDKLGVRSFAQICDLSAVTTLVTDAGATEEQLAPLRDAGIEVVVVPTAPPAPPTVPSTTSAP</sequence>
<keyword evidence="1" id="KW-0805">Transcription regulation</keyword>
<dbReference type="PANTHER" id="PTHR30363">
    <property type="entry name" value="HTH-TYPE TRANSCRIPTIONAL REGULATOR SRLR-RELATED"/>
    <property type="match status" value="1"/>
</dbReference>
<dbReference type="PANTHER" id="PTHR30363:SF44">
    <property type="entry name" value="AGA OPERON TRANSCRIPTIONAL REPRESSOR-RELATED"/>
    <property type="match status" value="1"/>
</dbReference>
<gene>
    <name evidence="5" type="ORF">H9652_07655</name>
</gene>
<dbReference type="InterPro" id="IPR050313">
    <property type="entry name" value="Carb_Metab_HTH_regulators"/>
</dbReference>
<protein>
    <submittedName>
        <fullName evidence="5">DeoR/GlpR transcriptional regulator</fullName>
    </submittedName>
</protein>
<dbReference type="SUPFAM" id="SSF100950">
    <property type="entry name" value="NagB/RpiA/CoA transferase-like"/>
    <property type="match status" value="1"/>
</dbReference>
<evidence type="ECO:0000256" key="2">
    <source>
        <dbReference type="ARBA" id="ARBA00023125"/>
    </source>
</evidence>
<evidence type="ECO:0000313" key="6">
    <source>
        <dbReference type="Proteomes" id="UP000641803"/>
    </source>
</evidence>
<dbReference type="SUPFAM" id="SSF46785">
    <property type="entry name" value="Winged helix' DNA-binding domain"/>
    <property type="match status" value="1"/>
</dbReference>
<name>A0ABR8RRC9_9CELL</name>
<evidence type="ECO:0000313" key="5">
    <source>
        <dbReference type="EMBL" id="MBD7950279.1"/>
    </source>
</evidence>
<keyword evidence="2" id="KW-0238">DNA-binding</keyword>
<dbReference type="EMBL" id="JACSQQ010000010">
    <property type="protein sequence ID" value="MBD7950279.1"/>
    <property type="molecule type" value="Genomic_DNA"/>
</dbReference>
<evidence type="ECO:0000256" key="3">
    <source>
        <dbReference type="ARBA" id="ARBA00023163"/>
    </source>
</evidence>
<dbReference type="PRINTS" id="PR00037">
    <property type="entry name" value="HTHLACR"/>
</dbReference>
<dbReference type="PROSITE" id="PS51000">
    <property type="entry name" value="HTH_DEOR_2"/>
    <property type="match status" value="1"/>
</dbReference>
<dbReference type="InterPro" id="IPR037171">
    <property type="entry name" value="NagB/RpiA_transferase-like"/>
</dbReference>
<dbReference type="InterPro" id="IPR036390">
    <property type="entry name" value="WH_DNA-bd_sf"/>
</dbReference>
<dbReference type="Pfam" id="PF00455">
    <property type="entry name" value="DeoRC"/>
    <property type="match status" value="1"/>
</dbReference>
<dbReference type="Pfam" id="PF08220">
    <property type="entry name" value="HTH_DeoR"/>
    <property type="match status" value="1"/>
</dbReference>
<reference evidence="5 6" key="1">
    <citation type="submission" date="2020-08" db="EMBL/GenBank/DDBJ databases">
        <title>A Genomic Blueprint of the Chicken Gut Microbiome.</title>
        <authorList>
            <person name="Gilroy R."/>
            <person name="Ravi A."/>
            <person name="Getino M."/>
            <person name="Pursley I."/>
            <person name="Horton D.L."/>
            <person name="Alikhan N.-F."/>
            <person name="Baker D."/>
            <person name="Gharbi K."/>
            <person name="Hall N."/>
            <person name="Watson M."/>
            <person name="Adriaenssens E.M."/>
            <person name="Foster-Nyarko E."/>
            <person name="Jarju S."/>
            <person name="Secka A."/>
            <person name="Antonio M."/>
            <person name="Oren A."/>
            <person name="Chaudhuri R."/>
            <person name="La Ragione R.M."/>
            <person name="Hildebrand F."/>
            <person name="Pallen M.J."/>
        </authorList>
    </citation>
    <scope>NUCLEOTIDE SEQUENCE [LARGE SCALE GENOMIC DNA]</scope>
    <source>
        <strain evidence="5 6">Sa4CUA1</strain>
    </source>
</reference>
<organism evidence="5 6">
    <name type="scientific">Oerskovia rustica</name>
    <dbReference type="NCBI Taxonomy" id="2762237"/>
    <lineage>
        <taxon>Bacteria</taxon>
        <taxon>Bacillati</taxon>
        <taxon>Actinomycetota</taxon>
        <taxon>Actinomycetes</taxon>
        <taxon>Micrococcales</taxon>
        <taxon>Cellulomonadaceae</taxon>
        <taxon>Oerskovia</taxon>
    </lineage>
</organism>
<dbReference type="RefSeq" id="WP_191795728.1">
    <property type="nucleotide sequence ID" value="NZ_JACSQQ010000010.1"/>
</dbReference>
<proteinExistence type="predicted"/>
<dbReference type="SMART" id="SM00420">
    <property type="entry name" value="HTH_DEOR"/>
    <property type="match status" value="1"/>
</dbReference>
<dbReference type="SMART" id="SM01134">
    <property type="entry name" value="DeoRC"/>
    <property type="match status" value="1"/>
</dbReference>
<evidence type="ECO:0000256" key="1">
    <source>
        <dbReference type="ARBA" id="ARBA00023015"/>
    </source>
</evidence>
<feature type="domain" description="HTH deoR-type" evidence="4">
    <location>
        <begin position="18"/>
        <end position="73"/>
    </location>
</feature>
<dbReference type="InterPro" id="IPR001034">
    <property type="entry name" value="DeoR_HTH"/>
</dbReference>
<comment type="caution">
    <text evidence="5">The sequence shown here is derived from an EMBL/GenBank/DDBJ whole genome shotgun (WGS) entry which is preliminary data.</text>
</comment>
<keyword evidence="3" id="KW-0804">Transcription</keyword>
<evidence type="ECO:0000259" key="4">
    <source>
        <dbReference type="PROSITE" id="PS51000"/>
    </source>
</evidence>
<dbReference type="Proteomes" id="UP000641803">
    <property type="component" value="Unassembled WGS sequence"/>
</dbReference>
<keyword evidence="6" id="KW-1185">Reference proteome</keyword>
<dbReference type="InterPro" id="IPR014036">
    <property type="entry name" value="DeoR-like_C"/>
</dbReference>
<accession>A0ABR8RRC9</accession>